<dbReference type="Proteomes" id="UP000694413">
    <property type="component" value="Unassembled WGS sequence"/>
</dbReference>
<keyword evidence="1" id="KW-0812">Transmembrane</keyword>
<feature type="transmembrane region" description="Helical" evidence="1">
    <location>
        <begin position="6"/>
        <end position="24"/>
    </location>
</feature>
<keyword evidence="3" id="KW-1185">Reference proteome</keyword>
<evidence type="ECO:0000256" key="1">
    <source>
        <dbReference type="SAM" id="Phobius"/>
    </source>
</evidence>
<name>A0A8D2MU24_ZONAL</name>
<dbReference type="AlphaFoldDB" id="A0A8D2MU24"/>
<reference evidence="2" key="2">
    <citation type="submission" date="2025-09" db="UniProtKB">
        <authorList>
            <consortium name="Ensembl"/>
        </authorList>
    </citation>
    <scope>IDENTIFICATION</scope>
</reference>
<evidence type="ECO:0000313" key="2">
    <source>
        <dbReference type="Ensembl" id="ENSZALP00000011500.1"/>
    </source>
</evidence>
<evidence type="ECO:0000313" key="3">
    <source>
        <dbReference type="Proteomes" id="UP000694413"/>
    </source>
</evidence>
<sequence length="54" mass="5787">MAFQKAVKGTALIGGGAIATVFGLSQFSQHRNKHVKSRAQPCVCLLKCFLCSAY</sequence>
<dbReference type="Ensembl" id="ENSZALT00000015882.1">
    <property type="protein sequence ID" value="ENSZALP00000011500.1"/>
    <property type="gene ID" value="ENSZALG00000009693.1"/>
</dbReference>
<reference evidence="2" key="1">
    <citation type="submission" date="2025-08" db="UniProtKB">
        <authorList>
            <consortium name="Ensembl"/>
        </authorList>
    </citation>
    <scope>IDENTIFICATION</scope>
</reference>
<proteinExistence type="predicted"/>
<keyword evidence="1" id="KW-1133">Transmembrane helix</keyword>
<accession>A0A8D2MU24</accession>
<protein>
    <submittedName>
        <fullName evidence="2">Uncharacterized protein</fullName>
    </submittedName>
</protein>
<organism evidence="2 3">
    <name type="scientific">Zonotrichia albicollis</name>
    <name type="common">White-throated sparrow</name>
    <name type="synonym">Fringilla albicollis</name>
    <dbReference type="NCBI Taxonomy" id="44394"/>
    <lineage>
        <taxon>Eukaryota</taxon>
        <taxon>Metazoa</taxon>
        <taxon>Chordata</taxon>
        <taxon>Craniata</taxon>
        <taxon>Vertebrata</taxon>
        <taxon>Euteleostomi</taxon>
        <taxon>Archelosauria</taxon>
        <taxon>Archosauria</taxon>
        <taxon>Dinosauria</taxon>
        <taxon>Saurischia</taxon>
        <taxon>Theropoda</taxon>
        <taxon>Coelurosauria</taxon>
        <taxon>Aves</taxon>
        <taxon>Neognathae</taxon>
        <taxon>Neoaves</taxon>
        <taxon>Telluraves</taxon>
        <taxon>Australaves</taxon>
        <taxon>Passeriformes</taxon>
        <taxon>Passerellidae</taxon>
        <taxon>Zonotrichia</taxon>
    </lineage>
</organism>
<keyword evidence="1" id="KW-0472">Membrane</keyword>